<evidence type="ECO:0000313" key="2">
    <source>
        <dbReference type="EMBL" id="CAA6824539.1"/>
    </source>
</evidence>
<evidence type="ECO:0000256" key="1">
    <source>
        <dbReference type="SAM" id="Phobius"/>
    </source>
</evidence>
<keyword evidence="1" id="KW-0472">Membrane</keyword>
<feature type="transmembrane region" description="Helical" evidence="1">
    <location>
        <begin position="21"/>
        <end position="38"/>
    </location>
</feature>
<dbReference type="AlphaFoldDB" id="A0A6S6UCK7"/>
<name>A0A6S6UCK7_9BACT</name>
<accession>A0A6S6UCK7</accession>
<evidence type="ECO:0008006" key="3">
    <source>
        <dbReference type="Google" id="ProtNLM"/>
    </source>
</evidence>
<feature type="transmembrane region" description="Helical" evidence="1">
    <location>
        <begin position="150"/>
        <end position="169"/>
    </location>
</feature>
<reference evidence="2" key="1">
    <citation type="submission" date="2020-01" db="EMBL/GenBank/DDBJ databases">
        <authorList>
            <person name="Meier V. D."/>
            <person name="Meier V D."/>
        </authorList>
    </citation>
    <scope>NUCLEOTIDE SEQUENCE</scope>
    <source>
        <strain evidence="2">HLG_WM_MAG_03</strain>
    </source>
</reference>
<keyword evidence="1" id="KW-0812">Transmembrane</keyword>
<dbReference type="EMBL" id="CACVAR010000372">
    <property type="protein sequence ID" value="CAA6824539.1"/>
    <property type="molecule type" value="Genomic_DNA"/>
</dbReference>
<organism evidence="2">
    <name type="scientific">uncultured Sulfurovum sp</name>
    <dbReference type="NCBI Taxonomy" id="269237"/>
    <lineage>
        <taxon>Bacteria</taxon>
        <taxon>Pseudomonadati</taxon>
        <taxon>Campylobacterota</taxon>
        <taxon>Epsilonproteobacteria</taxon>
        <taxon>Campylobacterales</taxon>
        <taxon>Sulfurovaceae</taxon>
        <taxon>Sulfurovum</taxon>
        <taxon>environmental samples</taxon>
    </lineage>
</organism>
<feature type="transmembrane region" description="Helical" evidence="1">
    <location>
        <begin position="77"/>
        <end position="106"/>
    </location>
</feature>
<proteinExistence type="predicted"/>
<feature type="transmembrane region" description="Helical" evidence="1">
    <location>
        <begin position="126"/>
        <end position="145"/>
    </location>
</feature>
<sequence>MWNIPEDKSRLGVYAKNAQKAALFQVGIGMIGILYPILTGKLTLVFLSLLFLASGLALGYFTYITQSKDTMVIRKSILLLILAFMMNLSSFIGILTLGALLGIYFFGEAIINTQLSKHLKHDASKYWLLAAFVALLLGIFVLVFLPHHLIFLLGAFIGITYLFNALALYKTSKVLEAM</sequence>
<feature type="transmembrane region" description="Helical" evidence="1">
    <location>
        <begin position="44"/>
        <end position="65"/>
    </location>
</feature>
<keyword evidence="1" id="KW-1133">Transmembrane helix</keyword>
<protein>
    <recommendedName>
        <fullName evidence="3">DUF308 domain-containing protein</fullName>
    </recommendedName>
</protein>
<gene>
    <name evidence="2" type="ORF">HELGO_WM24573</name>
</gene>